<organism evidence="2 3">
    <name type="scientific">Leptomonas seymouri</name>
    <dbReference type="NCBI Taxonomy" id="5684"/>
    <lineage>
        <taxon>Eukaryota</taxon>
        <taxon>Discoba</taxon>
        <taxon>Euglenozoa</taxon>
        <taxon>Kinetoplastea</taxon>
        <taxon>Metakinetoplastina</taxon>
        <taxon>Trypanosomatida</taxon>
        <taxon>Trypanosomatidae</taxon>
        <taxon>Leishmaniinae</taxon>
        <taxon>Leptomonas</taxon>
    </lineage>
</organism>
<reference evidence="2 3" key="1">
    <citation type="journal article" date="2015" name="PLoS Pathog.">
        <title>Leptomonas seymouri: Adaptations to the Dixenous Life Cycle Analyzed by Genome Sequencing, Transcriptome Profiling and Co-infection with Leishmania donovani.</title>
        <authorList>
            <person name="Kraeva N."/>
            <person name="Butenko A."/>
            <person name="Hlavacova J."/>
            <person name="Kostygov A."/>
            <person name="Myskova J."/>
            <person name="Grybchuk D."/>
            <person name="Lestinova T."/>
            <person name="Votypka J."/>
            <person name="Volf P."/>
            <person name="Opperdoes F."/>
            <person name="Flegontov P."/>
            <person name="Lukes J."/>
            <person name="Yurchenko V."/>
        </authorList>
    </citation>
    <scope>NUCLEOTIDE SEQUENCE [LARGE SCALE GENOMIC DNA]</scope>
    <source>
        <strain evidence="2 3">ATCC 30220</strain>
    </source>
</reference>
<keyword evidence="3" id="KW-1185">Reference proteome</keyword>
<keyword evidence="1" id="KW-0812">Transmembrane</keyword>
<dbReference type="VEuPathDB" id="TriTrypDB:Lsey_0066_0140"/>
<protein>
    <submittedName>
        <fullName evidence="2">Uncharacterized protein</fullName>
    </submittedName>
</protein>
<accession>A0A0N0P6S8</accession>
<name>A0A0N0P6S8_LEPSE</name>
<dbReference type="OrthoDB" id="276855at2759"/>
<evidence type="ECO:0000313" key="2">
    <source>
        <dbReference type="EMBL" id="KPI87986.1"/>
    </source>
</evidence>
<keyword evidence="1" id="KW-0472">Membrane</keyword>
<evidence type="ECO:0000256" key="1">
    <source>
        <dbReference type="SAM" id="Phobius"/>
    </source>
</evidence>
<evidence type="ECO:0000313" key="3">
    <source>
        <dbReference type="Proteomes" id="UP000038009"/>
    </source>
</evidence>
<dbReference type="Proteomes" id="UP000038009">
    <property type="component" value="Unassembled WGS sequence"/>
</dbReference>
<dbReference type="AlphaFoldDB" id="A0A0N0P6S8"/>
<proteinExistence type="predicted"/>
<comment type="caution">
    <text evidence="2">The sequence shown here is derived from an EMBL/GenBank/DDBJ whole genome shotgun (WGS) entry which is preliminary data.</text>
</comment>
<dbReference type="EMBL" id="LJSK01000066">
    <property type="protein sequence ID" value="KPI87986.1"/>
    <property type="molecule type" value="Genomic_DNA"/>
</dbReference>
<gene>
    <name evidence="2" type="ORF">ABL78_2922</name>
</gene>
<sequence length="197" mass="22733">MSRGYQRMKMRATTILVGHMRNFCDGCNVVLNTVAHPFKKIASRISAEAPWVVAVGASTVVTLIPLVSYPLIKKYVLPDERGAAEAERVRLCLQKGIDPYPYMRHKDYVYGNNAPVMAFKGQMPERTGWEYEALNNFHERKEALRKEVGGDLDDTVHKLMELKQKHVELYKSKLKNMREEPKDLIFHRREDVDQVKS</sequence>
<feature type="transmembrane region" description="Helical" evidence="1">
    <location>
        <begin position="49"/>
        <end position="72"/>
    </location>
</feature>
<dbReference type="OMA" id="PYMRHKD"/>
<keyword evidence="1" id="KW-1133">Transmembrane helix</keyword>